<dbReference type="Proteomes" id="UP000038040">
    <property type="component" value="Unplaced"/>
</dbReference>
<name>A0A158Q5F6_DRAME</name>
<evidence type="ECO:0000313" key="4">
    <source>
        <dbReference type="Proteomes" id="UP000274756"/>
    </source>
</evidence>
<dbReference type="AlphaFoldDB" id="A0A158Q5F6"/>
<accession>A0A158Q5F6</accession>
<feature type="domain" description="BTB" evidence="1">
    <location>
        <begin position="46"/>
        <end position="109"/>
    </location>
</feature>
<protein>
    <submittedName>
        <fullName evidence="5">BTB domain-containing protein</fullName>
    </submittedName>
</protein>
<evidence type="ECO:0000259" key="1">
    <source>
        <dbReference type="PROSITE" id="PS50097"/>
    </source>
</evidence>
<evidence type="ECO:0000313" key="3">
    <source>
        <dbReference type="Proteomes" id="UP000038040"/>
    </source>
</evidence>
<dbReference type="InterPro" id="IPR052664">
    <property type="entry name" value="BTB-MATH_domain_protein"/>
</dbReference>
<keyword evidence="4" id="KW-1185">Reference proteome</keyword>
<sequence length="328" mass="37775">NRVTYCIRTIRFSSQISSNCRSPQKKTRHISTVLDYLSPQCYNEGCSVALVVQDTKFLVCKHQLSHASEYFRLLFLANNSHQNSLNEFAIVVSSFKHPPPSTQFKWFLECSIQAPIVKDIGDDTLETCMRLSKRFQAKGLEMACGRYIRENVNRKSPMVALCWLNWILKHKFDKATHDACLPCVATASLTCLEQHRNMITEKLLADLLAAKLRTLYSQTVNVFQTIHKMDHFFVDIDRCPRCGRQRDQGRVRVQVIPCRKMLGCERCLRDCGCEIIDQTRDYQAFYQCNHGLNPLNDQTNDCYCQIPLLASNISKIHVPHLSNGKLDY</sequence>
<dbReference type="PANTHER" id="PTHR22743">
    <property type="entry name" value="MEPRIN/TRAF-LIKE MATH FAMILY-C.ELEGANS"/>
    <property type="match status" value="1"/>
</dbReference>
<dbReference type="OrthoDB" id="5863975at2759"/>
<dbReference type="Gene3D" id="3.30.710.10">
    <property type="entry name" value="Potassium Channel Kv1.1, Chain A"/>
    <property type="match status" value="1"/>
</dbReference>
<evidence type="ECO:0000313" key="2">
    <source>
        <dbReference type="EMBL" id="VDN59919.1"/>
    </source>
</evidence>
<evidence type="ECO:0000313" key="5">
    <source>
        <dbReference type="WBParaSite" id="DME_0000722401-mRNA-1"/>
    </source>
</evidence>
<dbReference type="InterPro" id="IPR011333">
    <property type="entry name" value="SKP1/BTB/POZ_sf"/>
</dbReference>
<gene>
    <name evidence="2" type="ORF">DME_LOCUS9892</name>
</gene>
<proteinExistence type="predicted"/>
<dbReference type="Proteomes" id="UP000274756">
    <property type="component" value="Unassembled WGS sequence"/>
</dbReference>
<dbReference type="InterPro" id="IPR000210">
    <property type="entry name" value="BTB/POZ_dom"/>
</dbReference>
<dbReference type="SUPFAM" id="SSF54695">
    <property type="entry name" value="POZ domain"/>
    <property type="match status" value="1"/>
</dbReference>
<organism evidence="3 5">
    <name type="scientific">Dracunculus medinensis</name>
    <name type="common">Guinea worm</name>
    <dbReference type="NCBI Taxonomy" id="318479"/>
    <lineage>
        <taxon>Eukaryota</taxon>
        <taxon>Metazoa</taxon>
        <taxon>Ecdysozoa</taxon>
        <taxon>Nematoda</taxon>
        <taxon>Chromadorea</taxon>
        <taxon>Rhabditida</taxon>
        <taxon>Spirurina</taxon>
        <taxon>Dracunculoidea</taxon>
        <taxon>Dracunculidae</taxon>
        <taxon>Dracunculus</taxon>
    </lineage>
</organism>
<dbReference type="EMBL" id="UYYG01001195">
    <property type="protein sequence ID" value="VDN59919.1"/>
    <property type="molecule type" value="Genomic_DNA"/>
</dbReference>
<reference evidence="5" key="1">
    <citation type="submission" date="2016-04" db="UniProtKB">
        <authorList>
            <consortium name="WormBaseParasite"/>
        </authorList>
    </citation>
    <scope>IDENTIFICATION</scope>
</reference>
<dbReference type="Pfam" id="PF00651">
    <property type="entry name" value="BTB"/>
    <property type="match status" value="1"/>
</dbReference>
<reference evidence="2 4" key="2">
    <citation type="submission" date="2018-11" db="EMBL/GenBank/DDBJ databases">
        <authorList>
            <consortium name="Pathogen Informatics"/>
        </authorList>
    </citation>
    <scope>NUCLEOTIDE SEQUENCE [LARGE SCALE GENOMIC DNA]</scope>
</reference>
<dbReference type="PANTHER" id="PTHR22743:SF171">
    <property type="entry name" value="BTB DOMAIN-CONTAINING PROTEIN"/>
    <property type="match status" value="1"/>
</dbReference>
<dbReference type="PROSITE" id="PS50097">
    <property type="entry name" value="BTB"/>
    <property type="match status" value="1"/>
</dbReference>
<dbReference type="WBParaSite" id="DME_0000722401-mRNA-1">
    <property type="protein sequence ID" value="DME_0000722401-mRNA-1"/>
    <property type="gene ID" value="DME_0000722401"/>
</dbReference>